<dbReference type="PANTHER" id="PTHR34071:SF2">
    <property type="entry name" value="FLAVIN-NUCLEOTIDE-BINDING PROTEIN"/>
    <property type="match status" value="1"/>
</dbReference>
<dbReference type="SUPFAM" id="SSF50475">
    <property type="entry name" value="FMN-binding split barrel"/>
    <property type="match status" value="1"/>
</dbReference>
<accession>A0A645DBU6</accession>
<evidence type="ECO:0000313" key="1">
    <source>
        <dbReference type="EMBL" id="MPM86950.1"/>
    </source>
</evidence>
<evidence type="ECO:0008006" key="2">
    <source>
        <dbReference type="Google" id="ProtNLM"/>
    </source>
</evidence>
<protein>
    <recommendedName>
        <fullName evidence="2">Pyridoxamine 5'-phosphate oxidase putative domain-containing protein</fullName>
    </recommendedName>
</protein>
<sequence>MLWLVVSIQLFNPIIPISINMKTYVISDKAEMESIINDCSICFVGIADGEQQPYVVPMNFGYYEDEIILHSGPLGKHLDLLAKNNRVCITFCTEGKLVYQHVDVACSYRMDAKSVICNGEVSFVEDLTEKETLLNRFMKKYTDRYFSYSQPALKNVKVWRVKVTEMTAKSFGQPHRK</sequence>
<name>A0A645DBU6_9ZZZZ</name>
<dbReference type="InterPro" id="IPR024747">
    <property type="entry name" value="Pyridox_Oxase-rel"/>
</dbReference>
<proteinExistence type="predicted"/>
<reference evidence="1" key="1">
    <citation type="submission" date="2019-08" db="EMBL/GenBank/DDBJ databases">
        <authorList>
            <person name="Kucharzyk K."/>
            <person name="Murdoch R.W."/>
            <person name="Higgins S."/>
            <person name="Loffler F."/>
        </authorList>
    </citation>
    <scope>NUCLEOTIDE SEQUENCE</scope>
</reference>
<dbReference type="InterPro" id="IPR012349">
    <property type="entry name" value="Split_barrel_FMN-bd"/>
</dbReference>
<organism evidence="1">
    <name type="scientific">bioreactor metagenome</name>
    <dbReference type="NCBI Taxonomy" id="1076179"/>
    <lineage>
        <taxon>unclassified sequences</taxon>
        <taxon>metagenomes</taxon>
        <taxon>ecological metagenomes</taxon>
    </lineage>
</organism>
<dbReference type="PANTHER" id="PTHR34071">
    <property type="entry name" value="5-NITROIMIDAZOLE ANTIBIOTICS RESISTANCE PROTEIN, NIMA-FAMILY-RELATED PROTEIN-RELATED"/>
    <property type="match status" value="1"/>
</dbReference>
<dbReference type="AlphaFoldDB" id="A0A645DBU6"/>
<gene>
    <name evidence="1" type="ORF">SDC9_134043</name>
</gene>
<comment type="caution">
    <text evidence="1">The sequence shown here is derived from an EMBL/GenBank/DDBJ whole genome shotgun (WGS) entry which is preliminary data.</text>
</comment>
<dbReference type="EMBL" id="VSSQ01034872">
    <property type="protein sequence ID" value="MPM86950.1"/>
    <property type="molecule type" value="Genomic_DNA"/>
</dbReference>
<dbReference type="Gene3D" id="2.30.110.10">
    <property type="entry name" value="Electron Transport, Fmn-binding Protein, Chain A"/>
    <property type="match status" value="1"/>
</dbReference>
<dbReference type="Pfam" id="PF12900">
    <property type="entry name" value="Pyridox_ox_2"/>
    <property type="match status" value="1"/>
</dbReference>